<dbReference type="PANTHER" id="PTHR36834">
    <property type="entry name" value="MEMBRANE PROTEIN-RELATED"/>
    <property type="match status" value="1"/>
</dbReference>
<dbReference type="Pfam" id="PF04892">
    <property type="entry name" value="VanZ"/>
    <property type="match status" value="1"/>
</dbReference>
<evidence type="ECO:0000256" key="1">
    <source>
        <dbReference type="SAM" id="Phobius"/>
    </source>
</evidence>
<keyword evidence="1" id="KW-0472">Membrane</keyword>
<dbReference type="PANTHER" id="PTHR36834:SF1">
    <property type="entry name" value="INTEGRAL MEMBRANE PROTEIN"/>
    <property type="match status" value="1"/>
</dbReference>
<keyword evidence="1" id="KW-1133">Transmembrane helix</keyword>
<dbReference type="RefSeq" id="WP_135328601.1">
    <property type="nucleotide sequence ID" value="NZ_SRJC01000007.1"/>
</dbReference>
<dbReference type="Proteomes" id="UP000297982">
    <property type="component" value="Unassembled WGS sequence"/>
</dbReference>
<comment type="caution">
    <text evidence="3">The sequence shown here is derived from an EMBL/GenBank/DDBJ whole genome shotgun (WGS) entry which is preliminary data.</text>
</comment>
<keyword evidence="4" id="KW-1185">Reference proteome</keyword>
<feature type="transmembrane region" description="Helical" evidence="1">
    <location>
        <begin position="140"/>
        <end position="157"/>
    </location>
</feature>
<evidence type="ECO:0000259" key="2">
    <source>
        <dbReference type="Pfam" id="PF04892"/>
    </source>
</evidence>
<feature type="transmembrane region" description="Helical" evidence="1">
    <location>
        <begin position="35"/>
        <end position="56"/>
    </location>
</feature>
<accession>A0A4Z0GXC3</accession>
<dbReference type="AlphaFoldDB" id="A0A4Z0GXC3"/>
<gene>
    <name evidence="3" type="ORF">E4663_17675</name>
</gene>
<feature type="transmembrane region" description="Helical" evidence="1">
    <location>
        <begin position="114"/>
        <end position="133"/>
    </location>
</feature>
<sequence>MKKHILYPILIAQSVFLLLLPWMGMLTRYLHPAAYLMINLVLTLLTFILFAFALRIRYNVRPVFFHLGFLAYSFSMLFLLIIRSGSFGARTANWTPLRTIELYVYSDMPFMIRLYNLAANVGLFIPFGVYLMYVCSTWRVRIGISVAAIWVIETTQYVTARGSLDIDDFILNMMGVCIGFIVAPILKKRFVWSS</sequence>
<organism evidence="3 4">
    <name type="scientific">Halobacillus salinus</name>
    <dbReference type="NCBI Taxonomy" id="192814"/>
    <lineage>
        <taxon>Bacteria</taxon>
        <taxon>Bacillati</taxon>
        <taxon>Bacillota</taxon>
        <taxon>Bacilli</taxon>
        <taxon>Bacillales</taxon>
        <taxon>Bacillaceae</taxon>
        <taxon>Halobacillus</taxon>
    </lineage>
</organism>
<feature type="domain" description="VanZ-like" evidence="2">
    <location>
        <begin position="69"/>
        <end position="186"/>
    </location>
</feature>
<protein>
    <submittedName>
        <fullName evidence="3">VanZ family protein</fullName>
    </submittedName>
</protein>
<keyword evidence="1" id="KW-0812">Transmembrane</keyword>
<name>A0A4Z0GXC3_9BACI</name>
<evidence type="ECO:0000313" key="4">
    <source>
        <dbReference type="Proteomes" id="UP000297982"/>
    </source>
</evidence>
<reference evidence="3 4" key="1">
    <citation type="journal article" date="2003" name="Int. J. Syst. Evol. Microbiol.">
        <title>Halobacillus salinus sp. nov., isolated from a salt lake on the coast of the East Sea in Korea.</title>
        <authorList>
            <person name="Yoon J.H."/>
            <person name="Kang K.H."/>
            <person name="Park Y.H."/>
        </authorList>
    </citation>
    <scope>NUCLEOTIDE SEQUENCE [LARGE SCALE GENOMIC DNA]</scope>
    <source>
        <strain evidence="3 4">HSL-3</strain>
    </source>
</reference>
<dbReference type="STRING" id="192814.GCA_900166575_02554"/>
<dbReference type="InterPro" id="IPR053150">
    <property type="entry name" value="Teicoplanin_resist-assoc"/>
</dbReference>
<feature type="transmembrane region" description="Helical" evidence="1">
    <location>
        <begin position="63"/>
        <end position="82"/>
    </location>
</feature>
<dbReference type="EMBL" id="SRJC01000007">
    <property type="protein sequence ID" value="TGB01299.1"/>
    <property type="molecule type" value="Genomic_DNA"/>
</dbReference>
<proteinExistence type="predicted"/>
<feature type="transmembrane region" description="Helical" evidence="1">
    <location>
        <begin position="169"/>
        <end position="186"/>
    </location>
</feature>
<feature type="transmembrane region" description="Helical" evidence="1">
    <location>
        <begin position="5"/>
        <end position="23"/>
    </location>
</feature>
<dbReference type="InterPro" id="IPR006976">
    <property type="entry name" value="VanZ-like"/>
</dbReference>
<evidence type="ECO:0000313" key="3">
    <source>
        <dbReference type="EMBL" id="TGB01299.1"/>
    </source>
</evidence>